<feature type="transmembrane region" description="Helical" evidence="1">
    <location>
        <begin position="46"/>
        <end position="69"/>
    </location>
</feature>
<protein>
    <submittedName>
        <fullName evidence="2">DUF3593 domain-containing protein</fullName>
    </submittedName>
</protein>
<name>A0A318R5L9_PROMR</name>
<evidence type="ECO:0000313" key="3">
    <source>
        <dbReference type="Proteomes" id="UP000247807"/>
    </source>
</evidence>
<comment type="caution">
    <text evidence="2">The sequence shown here is derived from an EMBL/GenBank/DDBJ whole genome shotgun (WGS) entry which is preliminary data.</text>
</comment>
<sequence>MNMSILSLQSIARIDPSPFFILSLIPYLVFLRYAGKTKAIPKLSFLGFKLTLLFVFMTIVFAIIAQIYFGDELTNVDVLHGLAESFLTISDAFVVYGFVLMLQSLKTKTEVKNS</sequence>
<feature type="transmembrane region" description="Helical" evidence="1">
    <location>
        <begin position="81"/>
        <end position="102"/>
    </location>
</feature>
<keyword evidence="1" id="KW-1133">Transmembrane helix</keyword>
<dbReference type="InterPro" id="IPR021995">
    <property type="entry name" value="DUF3593"/>
</dbReference>
<keyword evidence="1" id="KW-0472">Membrane</keyword>
<dbReference type="EMBL" id="QJUE01000002">
    <property type="protein sequence ID" value="PYE03058.1"/>
    <property type="molecule type" value="Genomic_DNA"/>
</dbReference>
<reference evidence="2 3" key="1">
    <citation type="journal article" date="2018" name="Appl. Environ. Microbiol.">
        <title>Genome rearrangement shapes Prochlorococcus ecological adaptation.</title>
        <authorList>
            <person name="Yan W."/>
            <person name="Wei S."/>
            <person name="Wang Q."/>
            <person name="Xiao X."/>
            <person name="Zeng Q."/>
            <person name="Jiao N."/>
            <person name="Zhang R."/>
        </authorList>
    </citation>
    <scope>NUCLEOTIDE SEQUENCE [LARGE SCALE GENOMIC DNA]</scope>
    <source>
        <strain evidence="2 3">XMU1408</strain>
    </source>
</reference>
<dbReference type="Pfam" id="PF12159">
    <property type="entry name" value="DUF3593"/>
    <property type="match status" value="1"/>
</dbReference>
<keyword evidence="1" id="KW-0812">Transmembrane</keyword>
<dbReference type="PANTHER" id="PTHR35473">
    <property type="entry name" value="1-ACYL-SN-GLYCEROL-3-PHOSPHATE ACYLTRANSFERASE"/>
    <property type="match status" value="1"/>
</dbReference>
<evidence type="ECO:0000256" key="1">
    <source>
        <dbReference type="SAM" id="Phobius"/>
    </source>
</evidence>
<dbReference type="Proteomes" id="UP000247807">
    <property type="component" value="Unassembled WGS sequence"/>
</dbReference>
<dbReference type="AlphaFoldDB" id="A0A318R5L9"/>
<proteinExistence type="predicted"/>
<evidence type="ECO:0000313" key="2">
    <source>
        <dbReference type="EMBL" id="PYE03058.1"/>
    </source>
</evidence>
<feature type="transmembrane region" description="Helical" evidence="1">
    <location>
        <begin position="16"/>
        <end position="34"/>
    </location>
</feature>
<dbReference type="PANTHER" id="PTHR35473:SF3">
    <property type="entry name" value="1-ACYL-SN-GLYCEROL-3-PHOSPHATE ACYLTRANSFERASE"/>
    <property type="match status" value="1"/>
</dbReference>
<dbReference type="OrthoDB" id="463675at2"/>
<organism evidence="2 3">
    <name type="scientific">Prochlorococcus marinus XMU1408</name>
    <dbReference type="NCBI Taxonomy" id="2213228"/>
    <lineage>
        <taxon>Bacteria</taxon>
        <taxon>Bacillati</taxon>
        <taxon>Cyanobacteriota</taxon>
        <taxon>Cyanophyceae</taxon>
        <taxon>Synechococcales</taxon>
        <taxon>Prochlorococcaceae</taxon>
        <taxon>Prochlorococcus</taxon>
    </lineage>
</organism>
<accession>A0A318R5L9</accession>
<gene>
    <name evidence="2" type="ORF">DNJ73_04770</name>
</gene>